<organism evidence="5 6">
    <name type="scientific">Microbacterium paraoxydans</name>
    <dbReference type="NCBI Taxonomy" id="199592"/>
    <lineage>
        <taxon>Bacteria</taxon>
        <taxon>Bacillati</taxon>
        <taxon>Actinomycetota</taxon>
        <taxon>Actinomycetes</taxon>
        <taxon>Micrococcales</taxon>
        <taxon>Microbacteriaceae</taxon>
        <taxon>Microbacterium</taxon>
    </lineage>
</organism>
<accession>A0A1H1WGE0</accession>
<comment type="similarity">
    <text evidence="1">Belongs to the glycosyltransferase 2 family.</text>
</comment>
<dbReference type="CDD" id="cd00761">
    <property type="entry name" value="Glyco_tranf_GTA_type"/>
    <property type="match status" value="1"/>
</dbReference>
<dbReference type="RefSeq" id="WP_060923565.1">
    <property type="nucleotide sequence ID" value="NZ_LT629770.1"/>
</dbReference>
<evidence type="ECO:0000259" key="4">
    <source>
        <dbReference type="Pfam" id="PF00535"/>
    </source>
</evidence>
<dbReference type="eggNOG" id="COG0463">
    <property type="taxonomic scope" value="Bacteria"/>
</dbReference>
<evidence type="ECO:0000256" key="1">
    <source>
        <dbReference type="ARBA" id="ARBA00006739"/>
    </source>
</evidence>
<evidence type="ECO:0000256" key="3">
    <source>
        <dbReference type="ARBA" id="ARBA00022679"/>
    </source>
</evidence>
<evidence type="ECO:0000256" key="2">
    <source>
        <dbReference type="ARBA" id="ARBA00022676"/>
    </source>
</evidence>
<dbReference type="AlphaFoldDB" id="A0A1H1WGE0"/>
<dbReference type="EMBL" id="LT629770">
    <property type="protein sequence ID" value="SDS95720.1"/>
    <property type="molecule type" value="Genomic_DNA"/>
</dbReference>
<keyword evidence="2" id="KW-0328">Glycosyltransferase</keyword>
<dbReference type="PANTHER" id="PTHR43685:SF5">
    <property type="entry name" value="GLYCOSYLTRANSFERASE EPSE-RELATED"/>
    <property type="match status" value="1"/>
</dbReference>
<evidence type="ECO:0000313" key="6">
    <source>
        <dbReference type="Proteomes" id="UP000182126"/>
    </source>
</evidence>
<dbReference type="Proteomes" id="UP000182126">
    <property type="component" value="Chromosome I"/>
</dbReference>
<proteinExistence type="inferred from homology"/>
<feature type="domain" description="Glycosyltransferase 2-like" evidence="4">
    <location>
        <begin position="18"/>
        <end position="135"/>
    </location>
</feature>
<dbReference type="Gene3D" id="3.90.550.10">
    <property type="entry name" value="Spore Coat Polysaccharide Biosynthesis Protein SpsA, Chain A"/>
    <property type="match status" value="1"/>
</dbReference>
<dbReference type="SUPFAM" id="SSF53448">
    <property type="entry name" value="Nucleotide-diphospho-sugar transferases"/>
    <property type="match status" value="1"/>
</dbReference>
<dbReference type="InterPro" id="IPR001173">
    <property type="entry name" value="Glyco_trans_2-like"/>
</dbReference>
<gene>
    <name evidence="5" type="ORF">SAMN04489809_3121</name>
</gene>
<dbReference type="InterPro" id="IPR029044">
    <property type="entry name" value="Nucleotide-diphossugar_trans"/>
</dbReference>
<dbReference type="Pfam" id="PF00535">
    <property type="entry name" value="Glycos_transf_2"/>
    <property type="match status" value="1"/>
</dbReference>
<evidence type="ECO:0000313" key="5">
    <source>
        <dbReference type="EMBL" id="SDS95720.1"/>
    </source>
</evidence>
<name>A0A1H1WGE0_9MICO</name>
<reference evidence="5 6" key="1">
    <citation type="submission" date="2016-10" db="EMBL/GenBank/DDBJ databases">
        <authorList>
            <person name="de Groot N.N."/>
        </authorList>
    </citation>
    <scope>NUCLEOTIDE SEQUENCE [LARGE SCALE GENOMIC DNA]</scope>
    <source>
        <strain evidence="5 6">DSM 15019</strain>
    </source>
</reference>
<keyword evidence="3 5" id="KW-0808">Transferase</keyword>
<dbReference type="GO" id="GO:0016757">
    <property type="term" value="F:glycosyltransferase activity"/>
    <property type="evidence" value="ECO:0007669"/>
    <property type="project" value="UniProtKB-KW"/>
</dbReference>
<dbReference type="PANTHER" id="PTHR43685">
    <property type="entry name" value="GLYCOSYLTRANSFERASE"/>
    <property type="match status" value="1"/>
</dbReference>
<dbReference type="GeneID" id="36300337"/>
<dbReference type="InterPro" id="IPR050834">
    <property type="entry name" value="Glycosyltransf_2"/>
</dbReference>
<protein>
    <submittedName>
        <fullName evidence="5">Glycosyl transferase family 2</fullName>
    </submittedName>
</protein>
<sequence>MTAPTPIVTLIVPGRDIAAFAPAALDSLRAQTDERWRALLIDDGSTDDTGAIFADAAARDARFTVIRHETSVGLGAARNVGLARVDTPFTGFLDADDELMPDALATLVGTLERTGSDFAAGAYVRLRPQGRGYVPGRVQPWVAAATSPARLGTTLAEHPQAVSNIVAWSKVSRTEMWSDLRFPEGVAYEDQVVAQTMYTRARAFDVLPDVVVRWRVRADGTSITQSKAQLPVLRDYLAALRGGIRVLQEAGAHAAVTARLDLILAMDVAPLRKIADTHPDPAYAADVSAFLAELRALPEFADARPDPTLADALAW</sequence>